<dbReference type="Proteomes" id="UP001634394">
    <property type="component" value="Unassembled WGS sequence"/>
</dbReference>
<protein>
    <submittedName>
        <fullName evidence="1">Uncharacterized protein</fullName>
    </submittedName>
</protein>
<dbReference type="EMBL" id="JBJQND010000005">
    <property type="protein sequence ID" value="KAL3877791.1"/>
    <property type="molecule type" value="Genomic_DNA"/>
</dbReference>
<comment type="caution">
    <text evidence="1">The sequence shown here is derived from an EMBL/GenBank/DDBJ whole genome shotgun (WGS) entry which is preliminary data.</text>
</comment>
<reference evidence="1 2" key="1">
    <citation type="submission" date="2024-11" db="EMBL/GenBank/DDBJ databases">
        <title>Chromosome-level genome assembly of the freshwater bivalve Anodonta woodiana.</title>
        <authorList>
            <person name="Chen X."/>
        </authorList>
    </citation>
    <scope>NUCLEOTIDE SEQUENCE [LARGE SCALE GENOMIC DNA]</scope>
    <source>
        <strain evidence="1">MN2024</strain>
        <tissue evidence="1">Gills</tissue>
    </source>
</reference>
<keyword evidence="2" id="KW-1185">Reference proteome</keyword>
<accession>A0ABD3WUZ4</accession>
<dbReference type="AlphaFoldDB" id="A0ABD3WUZ4"/>
<sequence length="533" mass="61258">MELDLKSSRSLVARKHLIKRTEEAIESFLRDDCATNLKLIGALEEISFRLFAESNDVFLSETCNAPDDNEFQWEDEFIVTRTDDDSGLPDENEWLTESIHKSKTSICPAENIDANYFVEGSPLMCLTISPGDLIMTSSTAKFNRYGNAELKCMVESDEIWMLDTCDEEHDENLFCFVTPSTAKSTRDSKFHACSWMITGLKSDKCRMPLTFGPEHLKKRPFLAIPSSSKHNFRILISTCRGKYQEDLRAVPIRKASKDGCAEKSEENPKGKKRKSVVKRLFTNECGVEHQSGLNRLEQFMLQEDINIAPTIHVDKYARSYQSEEEEILRSPFHRDEKRNRTLSTRHRSAKEDDNMMEIMNGDKSITRIRFYVMDNQQIKLHKETNESPGDEQDWLVISTEDTTGGSLCSKTIELFDDYWILISHNEDNSGTQKDSLYYHQKVNKNSLCHQEEPTFCRNVGVKTSLNNSTGIQLTEPLTHSHANSNKMQTKVVLQSTEMVARPRSRPPILSFYYESEFDDWIIITMQDGKSSFT</sequence>
<proteinExistence type="predicted"/>
<evidence type="ECO:0000313" key="1">
    <source>
        <dbReference type="EMBL" id="KAL3877791.1"/>
    </source>
</evidence>
<gene>
    <name evidence="1" type="ORF">ACJMK2_035441</name>
</gene>
<name>A0ABD3WUZ4_SINWO</name>
<evidence type="ECO:0000313" key="2">
    <source>
        <dbReference type="Proteomes" id="UP001634394"/>
    </source>
</evidence>
<organism evidence="1 2">
    <name type="scientific">Sinanodonta woodiana</name>
    <name type="common">Chinese pond mussel</name>
    <name type="synonym">Anodonta woodiana</name>
    <dbReference type="NCBI Taxonomy" id="1069815"/>
    <lineage>
        <taxon>Eukaryota</taxon>
        <taxon>Metazoa</taxon>
        <taxon>Spiralia</taxon>
        <taxon>Lophotrochozoa</taxon>
        <taxon>Mollusca</taxon>
        <taxon>Bivalvia</taxon>
        <taxon>Autobranchia</taxon>
        <taxon>Heteroconchia</taxon>
        <taxon>Palaeoheterodonta</taxon>
        <taxon>Unionida</taxon>
        <taxon>Unionoidea</taxon>
        <taxon>Unionidae</taxon>
        <taxon>Unioninae</taxon>
        <taxon>Sinanodonta</taxon>
    </lineage>
</organism>